<dbReference type="EMBL" id="DF238478">
    <property type="protein sequence ID" value="GAQ93435.1"/>
    <property type="molecule type" value="Genomic_DNA"/>
</dbReference>
<proteinExistence type="predicted"/>
<dbReference type="AlphaFoldDB" id="A0A1Y1IRA3"/>
<reference evidence="1 2" key="1">
    <citation type="journal article" date="2014" name="Nat. Commun.">
        <title>Klebsormidium flaccidum genome reveals primary factors for plant terrestrial adaptation.</title>
        <authorList>
            <person name="Hori K."/>
            <person name="Maruyama F."/>
            <person name="Fujisawa T."/>
            <person name="Togashi T."/>
            <person name="Yamamoto N."/>
            <person name="Seo M."/>
            <person name="Sato S."/>
            <person name="Yamada T."/>
            <person name="Mori H."/>
            <person name="Tajima N."/>
            <person name="Moriyama T."/>
            <person name="Ikeuchi M."/>
            <person name="Watanabe M."/>
            <person name="Wada H."/>
            <person name="Kobayashi K."/>
            <person name="Saito M."/>
            <person name="Masuda T."/>
            <person name="Sasaki-Sekimoto Y."/>
            <person name="Mashiguchi K."/>
            <person name="Awai K."/>
            <person name="Shimojima M."/>
            <person name="Masuda S."/>
            <person name="Iwai M."/>
            <person name="Nobusawa T."/>
            <person name="Narise T."/>
            <person name="Kondo S."/>
            <person name="Saito H."/>
            <person name="Sato R."/>
            <person name="Murakawa M."/>
            <person name="Ihara Y."/>
            <person name="Oshima-Yamada Y."/>
            <person name="Ohtaka K."/>
            <person name="Satoh M."/>
            <person name="Sonobe K."/>
            <person name="Ishii M."/>
            <person name="Ohtani R."/>
            <person name="Kanamori-Sato M."/>
            <person name="Honoki R."/>
            <person name="Miyazaki D."/>
            <person name="Mochizuki H."/>
            <person name="Umetsu J."/>
            <person name="Higashi K."/>
            <person name="Shibata D."/>
            <person name="Kamiya Y."/>
            <person name="Sato N."/>
            <person name="Nakamura Y."/>
            <person name="Tabata S."/>
            <person name="Ida S."/>
            <person name="Kurokawa K."/>
            <person name="Ohta H."/>
        </authorList>
    </citation>
    <scope>NUCLEOTIDE SEQUENCE [LARGE SCALE GENOMIC DNA]</scope>
    <source>
        <strain evidence="1 2">NIES-2285</strain>
    </source>
</reference>
<gene>
    <name evidence="1" type="ORF">KFL_015290010</name>
</gene>
<feature type="non-terminal residue" evidence="1">
    <location>
        <position position="146"/>
    </location>
</feature>
<organism evidence="1 2">
    <name type="scientific">Klebsormidium nitens</name>
    <name type="common">Green alga</name>
    <name type="synonym">Ulothrix nitens</name>
    <dbReference type="NCBI Taxonomy" id="105231"/>
    <lineage>
        <taxon>Eukaryota</taxon>
        <taxon>Viridiplantae</taxon>
        <taxon>Streptophyta</taxon>
        <taxon>Klebsormidiophyceae</taxon>
        <taxon>Klebsormidiales</taxon>
        <taxon>Klebsormidiaceae</taxon>
        <taxon>Klebsormidium</taxon>
    </lineage>
</organism>
<sequence length="146" mass="16315">MTGHNSEGATLRDNVVICVKDAFCSSMLYVTLLSRVRSHAKLFIVGGLTPDMFSPIRLPYFNFDRQTIRPPLYPEIVTMAALAPLIKLAKLAALAAETRAKIPSKGHDAKRGKIAIEPRRVIKSDEKQRKFMKVLDILEYEEESGA</sequence>
<keyword evidence="2" id="KW-1185">Reference proteome</keyword>
<protein>
    <submittedName>
        <fullName evidence="1">Uncharacterized protein</fullName>
    </submittedName>
</protein>
<name>A0A1Y1IRA3_KLENI</name>
<evidence type="ECO:0000313" key="2">
    <source>
        <dbReference type="Proteomes" id="UP000054558"/>
    </source>
</evidence>
<accession>A0A1Y1IRA3</accession>
<dbReference type="Proteomes" id="UP000054558">
    <property type="component" value="Unassembled WGS sequence"/>
</dbReference>
<evidence type="ECO:0000313" key="1">
    <source>
        <dbReference type="EMBL" id="GAQ93435.1"/>
    </source>
</evidence>